<name>A0A9W4D6A4_BLUGR</name>
<evidence type="ECO:0000313" key="1">
    <source>
        <dbReference type="EMBL" id="CAD6504844.1"/>
    </source>
</evidence>
<dbReference type="EMBL" id="CAJHIT010000009">
    <property type="protein sequence ID" value="CAD6504844.1"/>
    <property type="molecule type" value="Genomic_DNA"/>
</dbReference>
<accession>A0A9W4D6A4</accession>
<dbReference type="Proteomes" id="UP000683417">
    <property type="component" value="Unassembled WGS sequence"/>
</dbReference>
<comment type="caution">
    <text evidence="1">The sequence shown here is derived from an EMBL/GenBank/DDBJ whole genome shotgun (WGS) entry which is preliminary data.</text>
</comment>
<proteinExistence type="predicted"/>
<evidence type="ECO:0000313" key="2">
    <source>
        <dbReference type="Proteomes" id="UP000683417"/>
    </source>
</evidence>
<dbReference type="AlphaFoldDB" id="A0A9W4D6A4"/>
<sequence>MQVSSIRASSNHLAAILAKSKDYIEIHLHIANVPDLVMNRTKEFNNIFSNCLH</sequence>
<reference evidence="1" key="1">
    <citation type="submission" date="2020-10" db="EMBL/GenBank/DDBJ databases">
        <authorList>
            <person name="Muller C M."/>
        </authorList>
    </citation>
    <scope>NUCLEOTIDE SEQUENCE</scope>
    <source>
        <strain evidence="1">THUN-12</strain>
    </source>
</reference>
<protein>
    <submittedName>
        <fullName evidence="1">BgTH12-00346</fullName>
    </submittedName>
</protein>
<gene>
    <name evidence="1" type="ORF">BGTH12_LOCUS6202</name>
</gene>
<organism evidence="1 2">
    <name type="scientific">Blumeria graminis f. sp. triticale</name>
    <dbReference type="NCBI Taxonomy" id="1689686"/>
    <lineage>
        <taxon>Eukaryota</taxon>
        <taxon>Fungi</taxon>
        <taxon>Dikarya</taxon>
        <taxon>Ascomycota</taxon>
        <taxon>Pezizomycotina</taxon>
        <taxon>Leotiomycetes</taxon>
        <taxon>Erysiphales</taxon>
        <taxon>Erysiphaceae</taxon>
        <taxon>Blumeria</taxon>
    </lineage>
</organism>